<dbReference type="InterPro" id="IPR027417">
    <property type="entry name" value="P-loop_NTPase"/>
</dbReference>
<dbReference type="OrthoDB" id="9802948at2"/>
<dbReference type="NCBIfam" id="TIGR01393">
    <property type="entry name" value="lepA"/>
    <property type="match status" value="1"/>
</dbReference>
<dbReference type="PRINTS" id="PR00315">
    <property type="entry name" value="ELONGATNFCT"/>
</dbReference>
<dbReference type="NCBIfam" id="TIGR00231">
    <property type="entry name" value="small_GTP"/>
    <property type="match status" value="1"/>
</dbReference>
<feature type="domain" description="Tr-type G" evidence="13">
    <location>
        <begin position="6"/>
        <end position="183"/>
    </location>
</feature>
<dbReference type="EC" id="3.6.5.n1" evidence="11 12"/>
<comment type="catalytic activity">
    <reaction evidence="8 12">
        <text>GTP + H2O = GDP + phosphate + H(+)</text>
        <dbReference type="Rhea" id="RHEA:19669"/>
        <dbReference type="ChEBI" id="CHEBI:15377"/>
        <dbReference type="ChEBI" id="CHEBI:15378"/>
        <dbReference type="ChEBI" id="CHEBI:37565"/>
        <dbReference type="ChEBI" id="CHEBI:43474"/>
        <dbReference type="ChEBI" id="CHEBI:58189"/>
        <dbReference type="EC" id="3.6.5.n1"/>
    </reaction>
</comment>
<dbReference type="InterPro" id="IPR035654">
    <property type="entry name" value="LepA_IV"/>
</dbReference>
<evidence type="ECO:0000259" key="13">
    <source>
        <dbReference type="PROSITE" id="PS51722"/>
    </source>
</evidence>
<dbReference type="InterPro" id="IPR000640">
    <property type="entry name" value="EFG_V-like"/>
</dbReference>
<comment type="subcellular location">
    <subcellularLocation>
        <location evidence="12">Cell membrane</location>
        <topology evidence="12">Peripheral membrane protein</topology>
        <orientation evidence="12">Cytoplasmic side</orientation>
    </subcellularLocation>
</comment>
<dbReference type="InterPro" id="IPR038363">
    <property type="entry name" value="LepA_C_sf"/>
</dbReference>
<evidence type="ECO:0000313" key="14">
    <source>
        <dbReference type="EMBL" id="TGX43155.1"/>
    </source>
</evidence>
<keyword evidence="4 12" id="KW-0378">Hydrolase</keyword>
<keyword evidence="5 12" id="KW-0648">Protein biosynthesis</keyword>
<dbReference type="InterPro" id="IPR041095">
    <property type="entry name" value="EFG_II"/>
</dbReference>
<dbReference type="GO" id="GO:0097216">
    <property type="term" value="F:guanosine tetraphosphate binding"/>
    <property type="evidence" value="ECO:0007669"/>
    <property type="project" value="UniProtKB-ARBA"/>
</dbReference>
<dbReference type="InterPro" id="IPR031157">
    <property type="entry name" value="G_TR_CS"/>
</dbReference>
<dbReference type="GO" id="GO:0043022">
    <property type="term" value="F:ribosome binding"/>
    <property type="evidence" value="ECO:0007669"/>
    <property type="project" value="UniProtKB-UniRule"/>
</dbReference>
<evidence type="ECO:0000256" key="12">
    <source>
        <dbReference type="HAMAP-Rule" id="MF_00071"/>
    </source>
</evidence>
<dbReference type="EMBL" id="SRXU01000003">
    <property type="protein sequence ID" value="TGX43155.1"/>
    <property type="molecule type" value="Genomic_DNA"/>
</dbReference>
<dbReference type="GO" id="GO:0005525">
    <property type="term" value="F:GTP binding"/>
    <property type="evidence" value="ECO:0007669"/>
    <property type="project" value="UniProtKB-UniRule"/>
</dbReference>
<evidence type="ECO:0000256" key="6">
    <source>
        <dbReference type="ARBA" id="ARBA00023134"/>
    </source>
</evidence>
<dbReference type="GO" id="GO:0045727">
    <property type="term" value="P:positive regulation of translation"/>
    <property type="evidence" value="ECO:0007669"/>
    <property type="project" value="UniProtKB-UniRule"/>
</dbReference>
<comment type="function">
    <text evidence="9 12">Required for accurate and efficient protein synthesis under certain stress conditions. May act as a fidelity factor of the translation reaction, by catalyzing a one-codon backward translocation of tRNAs on improperly translocated ribosomes. Back-translocation proceeds from a post-translocation (POST) complex to a pre-translocation (PRE) complex, thus giving elongation factor G a second chance to translocate the tRNAs correctly. Binds to ribosomes in a GTP-dependent manner.</text>
</comment>
<evidence type="ECO:0000256" key="9">
    <source>
        <dbReference type="ARBA" id="ARBA00057626"/>
    </source>
</evidence>
<dbReference type="Pfam" id="PF00679">
    <property type="entry name" value="EFG_C"/>
    <property type="match status" value="1"/>
</dbReference>
<dbReference type="Pfam" id="PF00009">
    <property type="entry name" value="GTP_EFTU"/>
    <property type="match status" value="1"/>
</dbReference>
<dbReference type="PROSITE" id="PS00301">
    <property type="entry name" value="G_TR_1"/>
    <property type="match status" value="1"/>
</dbReference>
<dbReference type="Pfam" id="PF14492">
    <property type="entry name" value="EFG_III"/>
    <property type="match status" value="1"/>
</dbReference>
<dbReference type="Gene3D" id="3.30.70.240">
    <property type="match status" value="1"/>
</dbReference>
<dbReference type="Gene3D" id="3.30.70.870">
    <property type="entry name" value="Elongation Factor G (Translational Gtpase), domain 3"/>
    <property type="match status" value="1"/>
</dbReference>
<feature type="binding site" evidence="12">
    <location>
        <begin position="18"/>
        <end position="23"/>
    </location>
    <ligand>
        <name>GTP</name>
        <dbReference type="ChEBI" id="CHEBI:37565"/>
    </ligand>
</feature>
<evidence type="ECO:0000256" key="7">
    <source>
        <dbReference type="ARBA" id="ARBA00023136"/>
    </source>
</evidence>
<dbReference type="CDD" id="cd03709">
    <property type="entry name" value="lepA_C"/>
    <property type="match status" value="1"/>
</dbReference>
<comment type="similarity">
    <text evidence="1 12">Belongs to the TRAFAC class translation factor GTPase superfamily. Classic translation factor GTPase family. LepA subfamily.</text>
</comment>
<dbReference type="CDD" id="cd03699">
    <property type="entry name" value="EF4_II"/>
    <property type="match status" value="1"/>
</dbReference>
<evidence type="ECO:0000256" key="3">
    <source>
        <dbReference type="ARBA" id="ARBA00022741"/>
    </source>
</evidence>
<comment type="similarity">
    <text evidence="10">Belongs to the GTP-binding elongation factor family. LepA subfamily.</text>
</comment>
<comment type="caution">
    <text evidence="14">The sequence shown here is derived from an EMBL/GenBank/DDBJ whole genome shotgun (WGS) entry which is preliminary data.</text>
</comment>
<dbReference type="GO" id="GO:0003746">
    <property type="term" value="F:translation elongation factor activity"/>
    <property type="evidence" value="ECO:0007669"/>
    <property type="project" value="UniProtKB-UniRule"/>
</dbReference>
<dbReference type="InterPro" id="IPR006297">
    <property type="entry name" value="EF-4"/>
</dbReference>
<evidence type="ECO:0000256" key="1">
    <source>
        <dbReference type="ARBA" id="ARBA00005454"/>
    </source>
</evidence>
<keyword evidence="6 12" id="KW-0342">GTP-binding</keyword>
<dbReference type="SUPFAM" id="SSF54980">
    <property type="entry name" value="EF-G C-terminal domain-like"/>
    <property type="match status" value="2"/>
</dbReference>
<dbReference type="RefSeq" id="WP_135983808.1">
    <property type="nucleotide sequence ID" value="NZ_JAASQM010000002.1"/>
</dbReference>
<dbReference type="FunFam" id="3.30.70.240:FF:000007">
    <property type="entry name" value="Translation factor GUF1, mitochondrial"/>
    <property type="match status" value="1"/>
</dbReference>
<keyword evidence="15" id="KW-1185">Reference proteome</keyword>
<accession>A0A4S1WL51</accession>
<dbReference type="AlphaFoldDB" id="A0A4S1WL51"/>
<dbReference type="HAMAP" id="MF_00071">
    <property type="entry name" value="LepA"/>
    <property type="match status" value="1"/>
</dbReference>
<keyword evidence="2 12" id="KW-1003">Cell membrane</keyword>
<evidence type="ECO:0000256" key="2">
    <source>
        <dbReference type="ARBA" id="ARBA00022475"/>
    </source>
</evidence>
<feature type="binding site" evidence="12">
    <location>
        <begin position="130"/>
        <end position="133"/>
    </location>
    <ligand>
        <name>GTP</name>
        <dbReference type="ChEBI" id="CHEBI:37565"/>
    </ligand>
</feature>
<dbReference type="Gene3D" id="2.40.30.10">
    <property type="entry name" value="Translation factors"/>
    <property type="match status" value="1"/>
</dbReference>
<dbReference type="FunFam" id="2.40.30.10:FF:000015">
    <property type="entry name" value="Translation factor GUF1, mitochondrial"/>
    <property type="match status" value="1"/>
</dbReference>
<evidence type="ECO:0000256" key="10">
    <source>
        <dbReference type="ARBA" id="ARBA00061052"/>
    </source>
</evidence>
<dbReference type="PANTHER" id="PTHR43512">
    <property type="entry name" value="TRANSLATION FACTOR GUF1-RELATED"/>
    <property type="match status" value="1"/>
</dbReference>
<dbReference type="InterPro" id="IPR000795">
    <property type="entry name" value="T_Tr_GTP-bd_dom"/>
</dbReference>
<keyword evidence="7 12" id="KW-0472">Membrane</keyword>
<dbReference type="SUPFAM" id="SSF52540">
    <property type="entry name" value="P-loop containing nucleoside triphosphate hydrolases"/>
    <property type="match status" value="1"/>
</dbReference>
<evidence type="ECO:0000256" key="11">
    <source>
        <dbReference type="ARBA" id="ARBA00066744"/>
    </source>
</evidence>
<name>A0A4S1WL51_9SPHN</name>
<dbReference type="Proteomes" id="UP000309848">
    <property type="component" value="Unassembled WGS sequence"/>
</dbReference>
<dbReference type="InterPro" id="IPR013842">
    <property type="entry name" value="LepA_CTD"/>
</dbReference>
<keyword evidence="3 12" id="KW-0547">Nucleotide-binding</keyword>
<dbReference type="PANTHER" id="PTHR43512:SF4">
    <property type="entry name" value="TRANSLATION FACTOR GUF1 HOMOLOG, CHLOROPLASTIC"/>
    <property type="match status" value="1"/>
</dbReference>
<sequence length="597" mass="66152">MATELSKIRNFSIIAHIDHGKSTLADRLIQRTGGLSEREMSSQVLDNMDIEKERGITIKAQTVRLDWKGHVLNLMDTPGHVDFAYEVSRSLAACEGALLVVDAAQGVEAQTLANVYQSIEHDHEIIPVINKIDLPSAEPEKVRNEIEEIIGLDASNAVLASAKSGIGIDEILDAIVERIPAPKGDPDAPLKAMLVDSWYDPYLGVVILVRVIDGTIRKGQQIKFMAAGTTHLIDRVGAFRPKIEQLPDLGPGEIGFITAQIKEVAQARVGDTLTDAKRPTPEPLPGFKEVQPVVFCGLFPVDAADFEKLRESISKLRLNDASFSFEMETSAALGFGFRCGFLGLLHLEIIQERLSREYDLDLITTAPSVVYRIKLTHGGGEIELHNPADMPDPTRIEEIEEPWIQAVIYVPDEYLGSILKLCQDRRGIQKNLTYVGGRAQATYELPLNEVVFDFYDRLKSLSKGYASFDYEQIGHRAGDLVKMGILVNEEPVDALSMIVHRATAEVRGRGMVERLKELIPRHLFKIPIQAAIGGKVIARETISAMRKDVTAKCYGGDATRKRKLLEKQKKGKAKMREYGSVQIPQEAFIAALRMGEE</sequence>
<gene>
    <name evidence="12 14" type="primary">lepA</name>
    <name evidence="14" type="ORF">E5A74_08210</name>
</gene>
<evidence type="ECO:0000256" key="4">
    <source>
        <dbReference type="ARBA" id="ARBA00022801"/>
    </source>
</evidence>
<evidence type="ECO:0000313" key="15">
    <source>
        <dbReference type="Proteomes" id="UP000309848"/>
    </source>
</evidence>
<dbReference type="InterPro" id="IPR004161">
    <property type="entry name" value="EFTu-like_2"/>
</dbReference>
<proteinExistence type="inferred from homology"/>
<dbReference type="Pfam" id="PF03144">
    <property type="entry name" value="GTP_EFTU_D2"/>
    <property type="match status" value="1"/>
</dbReference>
<evidence type="ECO:0000256" key="8">
    <source>
        <dbReference type="ARBA" id="ARBA00050293"/>
    </source>
</evidence>
<dbReference type="FunFam" id="3.30.70.2570:FF:000001">
    <property type="entry name" value="Translation factor GUF1, mitochondrial"/>
    <property type="match status" value="1"/>
</dbReference>
<dbReference type="SUPFAM" id="SSF50447">
    <property type="entry name" value="Translation proteins"/>
    <property type="match status" value="1"/>
</dbReference>
<dbReference type="InterPro" id="IPR005225">
    <property type="entry name" value="Small_GTP-bd"/>
</dbReference>
<reference evidence="14 15" key="1">
    <citation type="submission" date="2019-04" db="EMBL/GenBank/DDBJ databases">
        <title>Sphingomonas psychrotolerans sp. nov., isolated from soil in the Tianshan Mountains, Xinjiang, China.</title>
        <authorList>
            <person name="Luo Y."/>
            <person name="Sheng H."/>
        </authorList>
    </citation>
    <scope>NUCLEOTIDE SEQUENCE [LARGE SCALE GENOMIC DNA]</scope>
    <source>
        <strain evidence="14 15">KIS18-15</strain>
    </source>
</reference>
<dbReference type="Pfam" id="PF06421">
    <property type="entry name" value="LepA_C"/>
    <property type="match status" value="1"/>
</dbReference>
<dbReference type="CDD" id="cd16260">
    <property type="entry name" value="EF4_III"/>
    <property type="match status" value="1"/>
</dbReference>
<dbReference type="GO" id="GO:0003924">
    <property type="term" value="F:GTPase activity"/>
    <property type="evidence" value="ECO:0007669"/>
    <property type="project" value="UniProtKB-UniRule"/>
</dbReference>
<dbReference type="FunFam" id="3.40.50.300:FF:000078">
    <property type="entry name" value="Elongation factor 4"/>
    <property type="match status" value="1"/>
</dbReference>
<dbReference type="Gene3D" id="3.30.70.2570">
    <property type="entry name" value="Elongation factor 4, C-terminal domain"/>
    <property type="match status" value="1"/>
</dbReference>
<dbReference type="Gene3D" id="3.40.50.300">
    <property type="entry name" value="P-loop containing nucleotide triphosphate hydrolases"/>
    <property type="match status" value="1"/>
</dbReference>
<dbReference type="FunFam" id="3.30.70.870:FF:000004">
    <property type="entry name" value="Translation factor GUF1, mitochondrial"/>
    <property type="match status" value="1"/>
</dbReference>
<keyword evidence="14" id="KW-0251">Elongation factor</keyword>
<evidence type="ECO:0000256" key="5">
    <source>
        <dbReference type="ARBA" id="ARBA00022917"/>
    </source>
</evidence>
<dbReference type="PROSITE" id="PS51722">
    <property type="entry name" value="G_TR_2"/>
    <property type="match status" value="1"/>
</dbReference>
<protein>
    <recommendedName>
        <fullName evidence="11 12">Elongation factor 4</fullName>
        <shortName evidence="12">EF-4</shortName>
        <ecNumber evidence="11 12">3.6.5.n1</ecNumber>
    </recommendedName>
    <alternativeName>
        <fullName evidence="12">Ribosomal back-translocase LepA</fullName>
    </alternativeName>
</protein>
<dbReference type="GO" id="GO:0005886">
    <property type="term" value="C:plasma membrane"/>
    <property type="evidence" value="ECO:0007669"/>
    <property type="project" value="UniProtKB-SubCell"/>
</dbReference>
<dbReference type="CDD" id="cd01890">
    <property type="entry name" value="LepA"/>
    <property type="match status" value="1"/>
</dbReference>
<dbReference type="InterPro" id="IPR035647">
    <property type="entry name" value="EFG_III/V"/>
</dbReference>
<organism evidence="14 15">
    <name type="scientific">Sphingomonas naasensis</name>
    <dbReference type="NCBI Taxonomy" id="1344951"/>
    <lineage>
        <taxon>Bacteria</taxon>
        <taxon>Pseudomonadati</taxon>
        <taxon>Pseudomonadota</taxon>
        <taxon>Alphaproteobacteria</taxon>
        <taxon>Sphingomonadales</taxon>
        <taxon>Sphingomonadaceae</taxon>
        <taxon>Sphingomonas</taxon>
    </lineage>
</organism>
<dbReference type="InterPro" id="IPR009000">
    <property type="entry name" value="Transl_B-barrel_sf"/>
</dbReference>